<dbReference type="EC" id="1.1.1.169" evidence="4"/>
<accession>A0A074LTN8</accession>
<name>A0A074LTN8_9BACL</name>
<proteinExistence type="inferred from homology"/>
<dbReference type="STRING" id="1157490.EL26_05105"/>
<comment type="function">
    <text evidence="4">Catalyzes the NADPH-dependent reduction of ketopantoate into pantoic acid.</text>
</comment>
<dbReference type="Gene3D" id="3.40.50.720">
    <property type="entry name" value="NAD(P)-binding Rossmann-like Domain"/>
    <property type="match status" value="1"/>
</dbReference>
<keyword evidence="4" id="KW-0566">Pantothenate biosynthesis</keyword>
<dbReference type="InterPro" id="IPR008927">
    <property type="entry name" value="6-PGluconate_DH-like_C_sf"/>
</dbReference>
<protein>
    <recommendedName>
        <fullName evidence="4">2-dehydropantoate 2-reductase</fullName>
        <ecNumber evidence="4">1.1.1.169</ecNumber>
    </recommendedName>
    <alternativeName>
        <fullName evidence="4">Ketopantoate reductase</fullName>
    </alternativeName>
</protein>
<evidence type="ECO:0000256" key="4">
    <source>
        <dbReference type="RuleBase" id="RU362068"/>
    </source>
</evidence>
<dbReference type="EMBL" id="JMIR01000004">
    <property type="protein sequence ID" value="KEO84479.1"/>
    <property type="molecule type" value="Genomic_DNA"/>
</dbReference>
<dbReference type="SUPFAM" id="SSF48179">
    <property type="entry name" value="6-phosphogluconate dehydrogenase C-terminal domain-like"/>
    <property type="match status" value="1"/>
</dbReference>
<dbReference type="Pfam" id="PF08546">
    <property type="entry name" value="ApbA_C"/>
    <property type="match status" value="1"/>
</dbReference>
<sequence>MKFLVVGAGAVGGYFGGRLVQKGEDVTFLVRSGRRAQLEQTGLVIESHAGNWSAGVKTLVAGEEADAPFDVVLLSVKAYHMGQIVEDLRGYVTEQTVILPLLNGYGHYETLWQAFGKERVLGGLCFISTTLDAEGRIVHSSPRHDVTFGEWDGGRTERVEKILEHMSCAGFDVILSENVQRDVWHKYITIAVISGITTLFRSSLGPIMADAHGHATCKKLLAEIVEITRLAGAPTKEDVEEKTYQIVVNSPFGMKASMLYDMEKGLSVETDHLHGYLLSLAEKHGRTATEFPVLQAVYGVLRVYEIFIYSSR</sequence>
<dbReference type="OrthoDB" id="9793586at2"/>
<dbReference type="Proteomes" id="UP000027931">
    <property type="component" value="Unassembled WGS sequence"/>
</dbReference>
<keyword evidence="8" id="KW-1185">Reference proteome</keyword>
<feature type="domain" description="Ketopantoate reductase N-terminal" evidence="5">
    <location>
        <begin position="4"/>
        <end position="152"/>
    </location>
</feature>
<dbReference type="FunFam" id="3.40.50.720:FF:000307">
    <property type="entry name" value="2-dehydropantoate 2-reductase"/>
    <property type="match status" value="1"/>
</dbReference>
<evidence type="ECO:0000256" key="2">
    <source>
        <dbReference type="ARBA" id="ARBA00022857"/>
    </source>
</evidence>
<dbReference type="InterPro" id="IPR013752">
    <property type="entry name" value="KPA_reductase"/>
</dbReference>
<comment type="similarity">
    <text evidence="1 4">Belongs to the ketopantoate reductase family.</text>
</comment>
<dbReference type="Pfam" id="PF02558">
    <property type="entry name" value="ApbA"/>
    <property type="match status" value="1"/>
</dbReference>
<dbReference type="PANTHER" id="PTHR21708">
    <property type="entry name" value="PROBABLE 2-DEHYDROPANTOATE 2-REDUCTASE"/>
    <property type="match status" value="1"/>
</dbReference>
<dbReference type="RefSeq" id="WP_038085084.1">
    <property type="nucleotide sequence ID" value="NZ_JMIR01000004.1"/>
</dbReference>
<evidence type="ECO:0000259" key="5">
    <source>
        <dbReference type="Pfam" id="PF02558"/>
    </source>
</evidence>
<keyword evidence="3 4" id="KW-0560">Oxidoreductase</keyword>
<dbReference type="AlphaFoldDB" id="A0A074LTN8"/>
<evidence type="ECO:0000256" key="1">
    <source>
        <dbReference type="ARBA" id="ARBA00007870"/>
    </source>
</evidence>
<dbReference type="GO" id="GO:0015940">
    <property type="term" value="P:pantothenate biosynthetic process"/>
    <property type="evidence" value="ECO:0007669"/>
    <property type="project" value="UniProtKB-UniPathway"/>
</dbReference>
<gene>
    <name evidence="7" type="ORF">EL26_05105</name>
</gene>
<dbReference type="PANTHER" id="PTHR21708:SF26">
    <property type="entry name" value="2-DEHYDROPANTOATE 2-REDUCTASE"/>
    <property type="match status" value="1"/>
</dbReference>
<dbReference type="eggNOG" id="COG1893">
    <property type="taxonomic scope" value="Bacteria"/>
</dbReference>
<dbReference type="SUPFAM" id="SSF51735">
    <property type="entry name" value="NAD(P)-binding Rossmann-fold domains"/>
    <property type="match status" value="1"/>
</dbReference>
<dbReference type="UniPathway" id="UPA00028">
    <property type="reaction ID" value="UER00004"/>
</dbReference>
<evidence type="ECO:0000313" key="8">
    <source>
        <dbReference type="Proteomes" id="UP000027931"/>
    </source>
</evidence>
<dbReference type="NCBIfam" id="TIGR00745">
    <property type="entry name" value="apbA_panE"/>
    <property type="match status" value="1"/>
</dbReference>
<comment type="caution">
    <text evidence="7">The sequence shown here is derived from an EMBL/GenBank/DDBJ whole genome shotgun (WGS) entry which is preliminary data.</text>
</comment>
<dbReference type="InterPro" id="IPR003710">
    <property type="entry name" value="ApbA"/>
</dbReference>
<dbReference type="InterPro" id="IPR051402">
    <property type="entry name" value="KPR-Related"/>
</dbReference>
<evidence type="ECO:0000256" key="3">
    <source>
        <dbReference type="ARBA" id="ARBA00023002"/>
    </source>
</evidence>
<evidence type="ECO:0000313" key="7">
    <source>
        <dbReference type="EMBL" id="KEO84479.1"/>
    </source>
</evidence>
<dbReference type="FunFam" id="1.10.1040.10:FF:000017">
    <property type="entry name" value="2-dehydropantoate 2-reductase"/>
    <property type="match status" value="1"/>
</dbReference>
<dbReference type="Gene3D" id="1.10.1040.10">
    <property type="entry name" value="N-(1-d-carboxylethyl)-l-norvaline Dehydrogenase, domain 2"/>
    <property type="match status" value="1"/>
</dbReference>
<organism evidence="7 8">
    <name type="scientific">Tumebacillus flagellatus</name>
    <dbReference type="NCBI Taxonomy" id="1157490"/>
    <lineage>
        <taxon>Bacteria</taxon>
        <taxon>Bacillati</taxon>
        <taxon>Bacillota</taxon>
        <taxon>Bacilli</taxon>
        <taxon>Bacillales</taxon>
        <taxon>Alicyclobacillaceae</taxon>
        <taxon>Tumebacillus</taxon>
    </lineage>
</organism>
<dbReference type="InterPro" id="IPR036291">
    <property type="entry name" value="NAD(P)-bd_dom_sf"/>
</dbReference>
<dbReference type="GO" id="GO:0008677">
    <property type="term" value="F:2-dehydropantoate 2-reductase activity"/>
    <property type="evidence" value="ECO:0007669"/>
    <property type="project" value="UniProtKB-EC"/>
</dbReference>
<dbReference type="InterPro" id="IPR013328">
    <property type="entry name" value="6PGD_dom2"/>
</dbReference>
<feature type="domain" description="Ketopantoate reductase C-terminal" evidence="6">
    <location>
        <begin position="178"/>
        <end position="305"/>
    </location>
</feature>
<comment type="catalytic activity">
    <reaction evidence="4">
        <text>(R)-pantoate + NADP(+) = 2-dehydropantoate + NADPH + H(+)</text>
        <dbReference type="Rhea" id="RHEA:16233"/>
        <dbReference type="ChEBI" id="CHEBI:11561"/>
        <dbReference type="ChEBI" id="CHEBI:15378"/>
        <dbReference type="ChEBI" id="CHEBI:15980"/>
        <dbReference type="ChEBI" id="CHEBI:57783"/>
        <dbReference type="ChEBI" id="CHEBI:58349"/>
        <dbReference type="EC" id="1.1.1.169"/>
    </reaction>
</comment>
<comment type="pathway">
    <text evidence="4">Cofactor biosynthesis; (R)-pantothenate biosynthesis; (R)-pantoate from 3-methyl-2-oxobutanoate: step 2/2.</text>
</comment>
<evidence type="ECO:0000259" key="6">
    <source>
        <dbReference type="Pfam" id="PF08546"/>
    </source>
</evidence>
<dbReference type="InterPro" id="IPR013332">
    <property type="entry name" value="KPR_N"/>
</dbReference>
<reference evidence="7 8" key="1">
    <citation type="journal article" date="2013" name="Int. J. Syst. Evol. Microbiol.">
        <title>Tumebacillus flagellatus sp. nov., an alpha-amylase/pullulanase-producing bacterium isolated from cassava wastewater.</title>
        <authorList>
            <person name="Wang Q."/>
            <person name="Xie N."/>
            <person name="Qin Y."/>
            <person name="Shen N."/>
            <person name="Zhu J."/>
            <person name="Mi H."/>
            <person name="Huang R."/>
        </authorList>
    </citation>
    <scope>NUCLEOTIDE SEQUENCE [LARGE SCALE GENOMIC DNA]</scope>
    <source>
        <strain evidence="7 8">GST4</strain>
    </source>
</reference>
<keyword evidence="2 4" id="KW-0521">NADP</keyword>
<dbReference type="GO" id="GO:0005737">
    <property type="term" value="C:cytoplasm"/>
    <property type="evidence" value="ECO:0007669"/>
    <property type="project" value="TreeGrafter"/>
</dbReference>